<evidence type="ECO:0000313" key="2">
    <source>
        <dbReference type="Proteomes" id="UP000445144"/>
    </source>
</evidence>
<dbReference type="Proteomes" id="UP000445144">
    <property type="component" value="Unassembled WGS sequence"/>
</dbReference>
<keyword evidence="2" id="KW-1185">Reference proteome</keyword>
<sequence>MTEPWAFDFDHTLTELSAADLDQHLTELLALDLGIHIFDRIPYANEIFKWQDMALLPHSSADTLLCEIFEWNGRNLRSTGNNLIGFLFSNDENDELNFIKNQLIHVEKHPALIPDFEFTKENMIDYGLSLPSLFNINLQGNINTAKNFSIRVNGLTKARITNIDSPGIEILKSYSSLTRSKSKTYRRNIKFNYLIKSLFYAESVEIYLEKESGADLNLSFQSQNIEIEAKADTDTKKHFILKYSGNQAPFAAQFVKGKDFDIM</sequence>
<reference evidence="1 2" key="1">
    <citation type="submission" date="2020-01" db="EMBL/GenBank/DDBJ databases">
        <authorList>
            <person name="Rodrigo-Torres L."/>
            <person name="Arahal R. D."/>
            <person name="Lucena T."/>
        </authorList>
    </citation>
    <scope>NUCLEOTIDE SEQUENCE [LARGE SCALE GENOMIC DNA]</scope>
    <source>
        <strain evidence="1 2">CECT 9293</strain>
    </source>
</reference>
<protein>
    <submittedName>
        <fullName evidence="1">Uncharacterized protein</fullName>
    </submittedName>
</protein>
<organism evidence="1 2">
    <name type="scientific">Chryseobacterium potabilaquae</name>
    <dbReference type="NCBI Taxonomy" id="2675057"/>
    <lineage>
        <taxon>Bacteria</taxon>
        <taxon>Pseudomonadati</taxon>
        <taxon>Bacteroidota</taxon>
        <taxon>Flavobacteriia</taxon>
        <taxon>Flavobacteriales</taxon>
        <taxon>Weeksellaceae</taxon>
        <taxon>Chryseobacterium group</taxon>
        <taxon>Chryseobacterium</taxon>
    </lineage>
</organism>
<accession>A0A6N4XF54</accession>
<proteinExistence type="predicted"/>
<gene>
    <name evidence="1" type="ORF">CHRY9293_03343</name>
</gene>
<dbReference type="AlphaFoldDB" id="A0A6N4XF54"/>
<name>A0A6N4XF54_9FLAO</name>
<evidence type="ECO:0000313" key="1">
    <source>
        <dbReference type="EMBL" id="CAA7197288.1"/>
    </source>
</evidence>
<dbReference type="EMBL" id="CACVBR010000046">
    <property type="protein sequence ID" value="CAA7197288.1"/>
    <property type="molecule type" value="Genomic_DNA"/>
</dbReference>